<organism evidence="6 7">
    <name type="scientific">Candidatus Dormiibacter inghamiae</name>
    <dbReference type="NCBI Taxonomy" id="3127013"/>
    <lineage>
        <taxon>Bacteria</taxon>
        <taxon>Bacillati</taxon>
        <taxon>Candidatus Dormiibacterota</taxon>
        <taxon>Candidatus Dormibacteria</taxon>
        <taxon>Candidatus Dormibacterales</taxon>
        <taxon>Candidatus Dormibacteraceae</taxon>
        <taxon>Candidatus Dormiibacter</taxon>
    </lineage>
</organism>
<proteinExistence type="inferred from homology"/>
<dbReference type="PANTHER" id="PTHR43398">
    <property type="entry name" value="DOLICHOL-PHOSPHATE MANNOSYLTRANSFERASE SUBUNIT 1"/>
    <property type="match status" value="1"/>
</dbReference>
<dbReference type="CDD" id="cd06442">
    <property type="entry name" value="DPM1_like"/>
    <property type="match status" value="1"/>
</dbReference>
<keyword evidence="3" id="KW-0808">Transferase</keyword>
<accession>A0A934K7G3</accession>
<dbReference type="AlphaFoldDB" id="A0A934K7G3"/>
<evidence type="ECO:0000313" key="7">
    <source>
        <dbReference type="Proteomes" id="UP000620075"/>
    </source>
</evidence>
<sequence length="268" mass="29276">MLGSPDVDGLRTLVVMPTYNERPNLEPVVASIREQGFQVLVVDDSSPDGTGELADQLGAVDPGVMVLHRAGKLGLGSAYIEGFRRGLALDHDLLAGMDADGSHPASVLGALVQAAASAGGLAIGSRYVRGGAIAGWNRRRRFLSHSANLYCRRILGVQVRDSTSGFRCYPRELLERIDLDTMVSDGYAFLIEMVYRSLRLGYPVVEIPIRFEDRLAGRSKVSSAEIGKAIALVPRLRWEEMTGSRPQPEKAPPEPTEAAPRRRRLERE</sequence>
<name>A0A934K7G3_9BACT</name>
<dbReference type="Gene3D" id="3.90.550.10">
    <property type="entry name" value="Spore Coat Polysaccharide Biosynthesis Protein SpsA, Chain A"/>
    <property type="match status" value="1"/>
</dbReference>
<feature type="region of interest" description="Disordered" evidence="4">
    <location>
        <begin position="241"/>
        <end position="268"/>
    </location>
</feature>
<evidence type="ECO:0000259" key="5">
    <source>
        <dbReference type="Pfam" id="PF00535"/>
    </source>
</evidence>
<evidence type="ECO:0000256" key="1">
    <source>
        <dbReference type="ARBA" id="ARBA00006739"/>
    </source>
</evidence>
<reference evidence="6 7" key="1">
    <citation type="submission" date="2020-10" db="EMBL/GenBank/DDBJ databases">
        <title>Ca. Dormibacterota MAGs.</title>
        <authorList>
            <person name="Montgomery K."/>
        </authorList>
    </citation>
    <scope>NUCLEOTIDE SEQUENCE [LARGE SCALE GENOMIC DNA]</scope>
    <source>
        <strain evidence="6">SC8811_S16_3</strain>
    </source>
</reference>
<dbReference type="EMBL" id="JAEKNQ010000033">
    <property type="protein sequence ID" value="MBJ7603131.1"/>
    <property type="molecule type" value="Genomic_DNA"/>
</dbReference>
<dbReference type="Pfam" id="PF00535">
    <property type="entry name" value="Glycos_transf_2"/>
    <property type="match status" value="1"/>
</dbReference>
<feature type="domain" description="Glycosyltransferase 2-like" evidence="5">
    <location>
        <begin position="14"/>
        <end position="177"/>
    </location>
</feature>
<dbReference type="InterPro" id="IPR029044">
    <property type="entry name" value="Nucleotide-diphossugar_trans"/>
</dbReference>
<dbReference type="GO" id="GO:0004582">
    <property type="term" value="F:dolichyl-phosphate beta-D-mannosyltransferase activity"/>
    <property type="evidence" value="ECO:0007669"/>
    <property type="project" value="InterPro"/>
</dbReference>
<dbReference type="PANTHER" id="PTHR43398:SF1">
    <property type="entry name" value="DOLICHOL-PHOSPHATE MANNOSYLTRANSFERASE SUBUNIT 1"/>
    <property type="match status" value="1"/>
</dbReference>
<dbReference type="InterPro" id="IPR001173">
    <property type="entry name" value="Glyco_trans_2-like"/>
</dbReference>
<evidence type="ECO:0000256" key="3">
    <source>
        <dbReference type="ARBA" id="ARBA00022679"/>
    </source>
</evidence>
<comment type="caution">
    <text evidence="6">The sequence shown here is derived from an EMBL/GenBank/DDBJ whole genome shotgun (WGS) entry which is preliminary data.</text>
</comment>
<keyword evidence="2" id="KW-0328">Glycosyltransferase</keyword>
<dbReference type="InterPro" id="IPR039528">
    <property type="entry name" value="DPM1-like"/>
</dbReference>
<dbReference type="Proteomes" id="UP000620075">
    <property type="component" value="Unassembled WGS sequence"/>
</dbReference>
<gene>
    <name evidence="6" type="ORF">JF888_08095</name>
</gene>
<evidence type="ECO:0000256" key="4">
    <source>
        <dbReference type="SAM" id="MobiDB-lite"/>
    </source>
</evidence>
<dbReference type="GO" id="GO:0016020">
    <property type="term" value="C:membrane"/>
    <property type="evidence" value="ECO:0007669"/>
    <property type="project" value="GOC"/>
</dbReference>
<evidence type="ECO:0000256" key="2">
    <source>
        <dbReference type="ARBA" id="ARBA00022676"/>
    </source>
</evidence>
<dbReference type="RefSeq" id="WP_338178625.1">
    <property type="nucleotide sequence ID" value="NZ_JAEKNQ010000033.1"/>
</dbReference>
<dbReference type="SUPFAM" id="SSF53448">
    <property type="entry name" value="Nucleotide-diphospho-sugar transferases"/>
    <property type="match status" value="1"/>
</dbReference>
<comment type="similarity">
    <text evidence="1">Belongs to the glycosyltransferase 2 family.</text>
</comment>
<dbReference type="FunFam" id="3.90.550.10:FF:000122">
    <property type="entry name" value="Dolichol-phosphate mannosyltransferase subunit 1"/>
    <property type="match status" value="1"/>
</dbReference>
<protein>
    <submittedName>
        <fullName evidence="6">Polyprenol monophosphomannose synthase</fullName>
    </submittedName>
</protein>
<dbReference type="GO" id="GO:0009247">
    <property type="term" value="P:glycolipid biosynthetic process"/>
    <property type="evidence" value="ECO:0007669"/>
    <property type="project" value="TreeGrafter"/>
</dbReference>
<feature type="compositionally biased region" description="Basic and acidic residues" evidence="4">
    <location>
        <begin position="241"/>
        <end position="252"/>
    </location>
</feature>
<evidence type="ECO:0000313" key="6">
    <source>
        <dbReference type="EMBL" id="MBJ7603131.1"/>
    </source>
</evidence>